<accession>A0A2B4R4U4</accession>
<keyword evidence="2" id="KW-0472">Membrane</keyword>
<dbReference type="EMBL" id="LSMT01001533">
    <property type="protein sequence ID" value="PFX12176.1"/>
    <property type="molecule type" value="Genomic_DNA"/>
</dbReference>
<protein>
    <submittedName>
        <fullName evidence="3">Uncharacterized protein</fullName>
    </submittedName>
</protein>
<organism evidence="3 4">
    <name type="scientific">Stylophora pistillata</name>
    <name type="common">Smooth cauliflower coral</name>
    <dbReference type="NCBI Taxonomy" id="50429"/>
    <lineage>
        <taxon>Eukaryota</taxon>
        <taxon>Metazoa</taxon>
        <taxon>Cnidaria</taxon>
        <taxon>Anthozoa</taxon>
        <taxon>Hexacorallia</taxon>
        <taxon>Scleractinia</taxon>
        <taxon>Astrocoeniina</taxon>
        <taxon>Pocilloporidae</taxon>
        <taxon>Stylophora</taxon>
    </lineage>
</organism>
<evidence type="ECO:0000313" key="4">
    <source>
        <dbReference type="Proteomes" id="UP000225706"/>
    </source>
</evidence>
<comment type="caution">
    <text evidence="3">The sequence shown here is derived from an EMBL/GenBank/DDBJ whole genome shotgun (WGS) entry which is preliminary data.</text>
</comment>
<reference evidence="4" key="1">
    <citation type="journal article" date="2017" name="bioRxiv">
        <title>Comparative analysis of the genomes of Stylophora pistillata and Acropora digitifera provides evidence for extensive differences between species of corals.</title>
        <authorList>
            <person name="Voolstra C.R."/>
            <person name="Li Y."/>
            <person name="Liew Y.J."/>
            <person name="Baumgarten S."/>
            <person name="Zoccola D."/>
            <person name="Flot J.-F."/>
            <person name="Tambutte S."/>
            <person name="Allemand D."/>
            <person name="Aranda M."/>
        </authorList>
    </citation>
    <scope>NUCLEOTIDE SEQUENCE [LARGE SCALE GENOMIC DNA]</scope>
</reference>
<feature type="compositionally biased region" description="Basic residues" evidence="1">
    <location>
        <begin position="301"/>
        <end position="313"/>
    </location>
</feature>
<name>A0A2B4R4U4_STYPI</name>
<dbReference type="AlphaFoldDB" id="A0A2B4R4U4"/>
<feature type="transmembrane region" description="Helical" evidence="2">
    <location>
        <begin position="154"/>
        <end position="179"/>
    </location>
</feature>
<keyword evidence="2" id="KW-1133">Transmembrane helix</keyword>
<sequence length="414" mass="47238">MSDETMSDETVPDDIVVKAVPLTLNSFAIKKEDVLLRNNIQRLPFEIRLYILYFLLHTTMQKFLTLDDLMYFIEDMPSQHTDTLVNLWNKRQIERKKELFRNVHKHLTVILEYRKNSNNRFLAFLRPCDNDDRDCTCHFDETHFITLNTSEDGLWYSLHIADESCIALVFSIVIVIVMMKNYSSCQYIMKTSLLLFIALFAHLCWGSINRHPSTTLTPLFLNESMSRRILTSLKSSKSQPLLADYMNSTFGKELTPGAKTTKEGFEKIIQKLMEKAKNNPEMLAIARQNEALDRQMNRKPPTPKRKKVKKGKNPKFNIMNFVKGPKMGPAKKKSGVKKKKKTQTTAERRTPKGRKRKRPRKRGRKPGRKMRQQGGILPLAALIPALIAGGKAIGLGALGGAAGFGVNQALKEAV</sequence>
<feature type="region of interest" description="Disordered" evidence="1">
    <location>
        <begin position="289"/>
        <end position="375"/>
    </location>
</feature>
<keyword evidence="2" id="KW-0812">Transmembrane</keyword>
<evidence type="ECO:0000256" key="1">
    <source>
        <dbReference type="SAM" id="MobiDB-lite"/>
    </source>
</evidence>
<evidence type="ECO:0000313" key="3">
    <source>
        <dbReference type="EMBL" id="PFX12176.1"/>
    </source>
</evidence>
<proteinExistence type="predicted"/>
<gene>
    <name evidence="3" type="ORF">AWC38_SpisGene23904</name>
</gene>
<keyword evidence="4" id="KW-1185">Reference proteome</keyword>
<dbReference type="Proteomes" id="UP000225706">
    <property type="component" value="Unassembled WGS sequence"/>
</dbReference>
<feature type="transmembrane region" description="Helical" evidence="2">
    <location>
        <begin position="191"/>
        <end position="208"/>
    </location>
</feature>
<evidence type="ECO:0000256" key="2">
    <source>
        <dbReference type="SAM" id="Phobius"/>
    </source>
</evidence>
<feature type="compositionally biased region" description="Basic residues" evidence="1">
    <location>
        <begin position="351"/>
        <end position="371"/>
    </location>
</feature>
<feature type="compositionally biased region" description="Basic residues" evidence="1">
    <location>
        <begin position="329"/>
        <end position="342"/>
    </location>
</feature>